<gene>
    <name evidence="2" type="ORF">GSOID_T00018441001</name>
</gene>
<dbReference type="InterPro" id="IPR036383">
    <property type="entry name" value="TSP1_rpt_sf"/>
</dbReference>
<sequence length="745" mass="85464">MRILWVVITLINAIEIEADDTGQNKIANKIQKIVEKINEEDNYNFEKFVNETYETVPDSFETISASQELEEKFKAWKKQRNAEERKLREVGSFFEKNKNENEDVGCSVLPPNCNDRKFRFRGCTNEDRYNWKNGDKCRFISSQDERWRWRSVQCKCRKSGDERSCGLETAYKFYGFYFSNFSFVKNCTRGNNRTRQHGHLPGDWEAYRKENGRLDWVPMKIPNCGSIGRAVSQCPTDLDKNQPFYIDRDISENIKFGDIARIKCPNRIVNLDGSEEPRVWKIKCGIGAWTFMKNGSAIQEPGHGSFCQTEWGAWGEWSACSSSCDGGIASRKRNCFYKGECAITKRDSALCNETTLEILHPLSSQMCAGGEEASTDSILCAVGVKCIRWASWTDWSAPSDRCESRRFRECQNCLANGTCLEIPRNEQTCDGPKKEVEYHTNRVGCKYILSIQEDKPFDIFDIRRGKISALDGNLVGVPKSSPFKNVDCYVKLKGTIYVLAQRDGEYSRALYKSQNETESWERIGGIPENTTESSCVASPKKIWRCGGFINKSENIRSDKCFSWNGTEWIEEAKMNAPRAGHSILATSRTLYVFGGNDQSTSLEIFNSQSTSKSWKMYPWNINSGSPIWNPRKDYAWFIGSKQQKSDKIWRFDPQNNKMELFGHLSKPRIDPSAMLSMRELDRNASGRGKPQLMIDGGQRANKKTEIFRELCDIWNWKAENHHTNICDSLDRLGEVKTSTVVLPWP</sequence>
<evidence type="ECO:0000313" key="2">
    <source>
        <dbReference type="EMBL" id="CBY30569.1"/>
    </source>
</evidence>
<protein>
    <recommendedName>
        <fullName evidence="3">Sushi domain-containing protein</fullName>
    </recommendedName>
</protein>
<dbReference type="Pfam" id="PF00090">
    <property type="entry name" value="TSP_1"/>
    <property type="match status" value="1"/>
</dbReference>
<accession>E4Y4H1</accession>
<dbReference type="AlphaFoldDB" id="E4Y4H1"/>
<dbReference type="SUPFAM" id="SSF50965">
    <property type="entry name" value="Galactose oxidase, central domain"/>
    <property type="match status" value="1"/>
</dbReference>
<dbReference type="InterPro" id="IPR015915">
    <property type="entry name" value="Kelch-typ_b-propeller"/>
</dbReference>
<proteinExistence type="predicted"/>
<dbReference type="SUPFAM" id="SSF82895">
    <property type="entry name" value="TSP-1 type 1 repeat"/>
    <property type="match status" value="1"/>
</dbReference>
<name>E4Y4H1_OIKDI</name>
<evidence type="ECO:0008006" key="3">
    <source>
        <dbReference type="Google" id="ProtNLM"/>
    </source>
</evidence>
<dbReference type="Gene3D" id="2.20.100.10">
    <property type="entry name" value="Thrombospondin type-1 (TSP1) repeat"/>
    <property type="match status" value="1"/>
</dbReference>
<reference evidence="2" key="1">
    <citation type="journal article" date="2010" name="Science">
        <title>Plasticity of animal genome architecture unmasked by rapid evolution of a pelagic tunicate.</title>
        <authorList>
            <person name="Denoeud F."/>
            <person name="Henriet S."/>
            <person name="Mungpakdee S."/>
            <person name="Aury J.M."/>
            <person name="Da Silva C."/>
            <person name="Brinkmann H."/>
            <person name="Mikhaleva J."/>
            <person name="Olsen L.C."/>
            <person name="Jubin C."/>
            <person name="Canestro C."/>
            <person name="Bouquet J.M."/>
            <person name="Danks G."/>
            <person name="Poulain J."/>
            <person name="Campsteijn C."/>
            <person name="Adamski M."/>
            <person name="Cross I."/>
            <person name="Yadetie F."/>
            <person name="Muffato M."/>
            <person name="Louis A."/>
            <person name="Butcher S."/>
            <person name="Tsagkogeorga G."/>
            <person name="Konrad A."/>
            <person name="Singh S."/>
            <person name="Jensen M.F."/>
            <person name="Cong E.H."/>
            <person name="Eikeseth-Otteraa H."/>
            <person name="Noel B."/>
            <person name="Anthouard V."/>
            <person name="Porcel B.M."/>
            <person name="Kachouri-Lafond R."/>
            <person name="Nishino A."/>
            <person name="Ugolini M."/>
            <person name="Chourrout P."/>
            <person name="Nishida H."/>
            <person name="Aasland R."/>
            <person name="Huzurbazar S."/>
            <person name="Westhof E."/>
            <person name="Delsuc F."/>
            <person name="Lehrach H."/>
            <person name="Reinhardt R."/>
            <person name="Weissenbach J."/>
            <person name="Roy S.W."/>
            <person name="Artiguenave F."/>
            <person name="Postlethwait J.H."/>
            <person name="Manak J.R."/>
            <person name="Thompson E.M."/>
            <person name="Jaillon O."/>
            <person name="Du Pasquier L."/>
            <person name="Boudinot P."/>
            <person name="Liberles D.A."/>
            <person name="Volff J.N."/>
            <person name="Philippe H."/>
            <person name="Lenhard B."/>
            <person name="Roest Crollius H."/>
            <person name="Wincker P."/>
            <person name="Chourrout D."/>
        </authorList>
    </citation>
    <scope>NUCLEOTIDE SEQUENCE [LARGE SCALE GENOMIC DNA]</scope>
</reference>
<dbReference type="Proteomes" id="UP000011014">
    <property type="component" value="Unassembled WGS sequence"/>
</dbReference>
<dbReference type="PROSITE" id="PS50092">
    <property type="entry name" value="TSP1"/>
    <property type="match status" value="1"/>
</dbReference>
<dbReference type="InterPro" id="IPR011043">
    <property type="entry name" value="Gal_Oxase/kelch_b-propeller"/>
</dbReference>
<feature type="chain" id="PRO_5003193506" description="Sushi domain-containing protein" evidence="1">
    <location>
        <begin position="19"/>
        <end position="745"/>
    </location>
</feature>
<dbReference type="InterPro" id="IPR000884">
    <property type="entry name" value="TSP1_rpt"/>
</dbReference>
<dbReference type="EMBL" id="FN654278">
    <property type="protein sequence ID" value="CBY30569.1"/>
    <property type="molecule type" value="Genomic_DNA"/>
</dbReference>
<keyword evidence="1" id="KW-0732">Signal</keyword>
<dbReference type="SMART" id="SM00209">
    <property type="entry name" value="TSP1"/>
    <property type="match status" value="1"/>
</dbReference>
<feature type="signal peptide" evidence="1">
    <location>
        <begin position="1"/>
        <end position="18"/>
    </location>
</feature>
<dbReference type="Gene3D" id="2.120.10.80">
    <property type="entry name" value="Kelch-type beta propeller"/>
    <property type="match status" value="1"/>
</dbReference>
<organism evidence="2">
    <name type="scientific">Oikopleura dioica</name>
    <name type="common">Tunicate</name>
    <dbReference type="NCBI Taxonomy" id="34765"/>
    <lineage>
        <taxon>Eukaryota</taxon>
        <taxon>Metazoa</taxon>
        <taxon>Chordata</taxon>
        <taxon>Tunicata</taxon>
        <taxon>Appendicularia</taxon>
        <taxon>Copelata</taxon>
        <taxon>Oikopleuridae</taxon>
        <taxon>Oikopleura</taxon>
    </lineage>
</organism>
<evidence type="ECO:0000256" key="1">
    <source>
        <dbReference type="SAM" id="SignalP"/>
    </source>
</evidence>